<feature type="domain" description="ABC transporter" evidence="5">
    <location>
        <begin position="10"/>
        <end position="242"/>
    </location>
</feature>
<evidence type="ECO:0000313" key="7">
    <source>
        <dbReference type="Proteomes" id="UP000029548"/>
    </source>
</evidence>
<proteinExistence type="predicted"/>
<dbReference type="eggNOG" id="COG1120">
    <property type="taxonomic scope" value="Bacteria"/>
</dbReference>
<keyword evidence="4" id="KW-1278">Translocase</keyword>
<dbReference type="InterPro" id="IPR027417">
    <property type="entry name" value="P-loop_NTPase"/>
</dbReference>
<reference evidence="6 7" key="1">
    <citation type="submission" date="2014-07" db="EMBL/GenBank/DDBJ databases">
        <authorList>
            <person name="McCorrison J."/>
            <person name="Sanka R."/>
            <person name="Torralba M."/>
            <person name="Gillis M."/>
            <person name="Haft D.H."/>
            <person name="Methe B."/>
            <person name="Sutton G."/>
            <person name="Nelson K.E."/>
        </authorList>
    </citation>
    <scope>NUCLEOTIDE SEQUENCE [LARGE SCALE GENOMIC DNA]</scope>
    <source>
        <strain evidence="6 7">DNF00450</strain>
    </source>
</reference>
<evidence type="ECO:0000256" key="1">
    <source>
        <dbReference type="ARBA" id="ARBA00022448"/>
    </source>
</evidence>
<dbReference type="InterPro" id="IPR003593">
    <property type="entry name" value="AAA+_ATPase"/>
</dbReference>
<dbReference type="CDD" id="cd03214">
    <property type="entry name" value="ABC_Iron-Siderophores_B12_Hemin"/>
    <property type="match status" value="1"/>
</dbReference>
<dbReference type="Proteomes" id="UP000029548">
    <property type="component" value="Unassembled WGS sequence"/>
</dbReference>
<evidence type="ECO:0000256" key="2">
    <source>
        <dbReference type="ARBA" id="ARBA00022741"/>
    </source>
</evidence>
<dbReference type="RefSeq" id="WP_035123432.1">
    <property type="nucleotide sequence ID" value="NZ_JRNE01000079.1"/>
</dbReference>
<evidence type="ECO:0000256" key="4">
    <source>
        <dbReference type="ARBA" id="ARBA00022967"/>
    </source>
</evidence>
<dbReference type="GO" id="GO:0016887">
    <property type="term" value="F:ATP hydrolysis activity"/>
    <property type="evidence" value="ECO:0007669"/>
    <property type="project" value="InterPro"/>
</dbReference>
<dbReference type="EMBL" id="JRNE01000079">
    <property type="protein sequence ID" value="KGF15335.1"/>
    <property type="molecule type" value="Genomic_DNA"/>
</dbReference>
<dbReference type="Gene3D" id="3.40.50.300">
    <property type="entry name" value="P-loop containing nucleotide triphosphate hydrolases"/>
    <property type="match status" value="1"/>
</dbReference>
<accession>A0A095XYU6</accession>
<dbReference type="SUPFAM" id="SSF52540">
    <property type="entry name" value="P-loop containing nucleoside triphosphate hydrolases"/>
    <property type="match status" value="1"/>
</dbReference>
<evidence type="ECO:0000259" key="5">
    <source>
        <dbReference type="PROSITE" id="PS50893"/>
    </source>
</evidence>
<evidence type="ECO:0000313" key="6">
    <source>
        <dbReference type="EMBL" id="KGF15335.1"/>
    </source>
</evidence>
<dbReference type="Pfam" id="PF00005">
    <property type="entry name" value="ABC_tran"/>
    <property type="match status" value="1"/>
</dbReference>
<dbReference type="PANTHER" id="PTHR42794">
    <property type="entry name" value="HEMIN IMPORT ATP-BINDING PROTEIN HMUV"/>
    <property type="match status" value="1"/>
</dbReference>
<dbReference type="SMART" id="SM00382">
    <property type="entry name" value="AAA"/>
    <property type="match status" value="1"/>
</dbReference>
<dbReference type="AlphaFoldDB" id="A0A095XYU6"/>
<dbReference type="PROSITE" id="PS50893">
    <property type="entry name" value="ABC_TRANSPORTER_2"/>
    <property type="match status" value="1"/>
</dbReference>
<organism evidence="6 7">
    <name type="scientific">Corynebacterium freneyi DNF00450</name>
    <dbReference type="NCBI Taxonomy" id="1287475"/>
    <lineage>
        <taxon>Bacteria</taxon>
        <taxon>Bacillati</taxon>
        <taxon>Actinomycetota</taxon>
        <taxon>Actinomycetes</taxon>
        <taxon>Mycobacteriales</taxon>
        <taxon>Corynebacteriaceae</taxon>
        <taxon>Corynebacterium</taxon>
    </lineage>
</organism>
<dbReference type="InterPro" id="IPR003439">
    <property type="entry name" value="ABC_transporter-like_ATP-bd"/>
</dbReference>
<keyword evidence="1" id="KW-0813">Transport</keyword>
<evidence type="ECO:0000256" key="3">
    <source>
        <dbReference type="ARBA" id="ARBA00022840"/>
    </source>
</evidence>
<sequence>MSGSSNAEILEVESVAVDVGRRRLLSDVTFTATPGSLTAIVGVNGIGKSTLMRALAGITASASGRVLYGGRDIAGMRPRERARLVGFVGQDERPPGELTAAEFVALGRLPHMNPWDLGGKSENAAVREALELMGVDAQADAMCDQLSGGQVRRVVLARGLAQETGLLLLDEPTNHLDVHHQIHLIEVLRGSGRTVVANIHDLDLAMAHFDRVVLLHDRAVLREGDPAHVLAPEAVREAFAVESLVVRPEESSRPHLVIESL</sequence>
<protein>
    <submittedName>
        <fullName evidence="6">Molybdate ABC transporter substrate-binding protein</fullName>
    </submittedName>
</protein>
<gene>
    <name evidence="6" type="ORF">HMPREF1650_11605</name>
</gene>
<comment type="caution">
    <text evidence="6">The sequence shown here is derived from an EMBL/GenBank/DDBJ whole genome shotgun (WGS) entry which is preliminary data.</text>
</comment>
<name>A0A095XYU6_9CORY</name>
<keyword evidence="3" id="KW-0067">ATP-binding</keyword>
<keyword evidence="2" id="KW-0547">Nucleotide-binding</keyword>
<dbReference type="PANTHER" id="PTHR42794:SF1">
    <property type="entry name" value="HEMIN IMPORT ATP-BINDING PROTEIN HMUV"/>
    <property type="match status" value="1"/>
</dbReference>
<dbReference type="GO" id="GO:0005524">
    <property type="term" value="F:ATP binding"/>
    <property type="evidence" value="ECO:0007669"/>
    <property type="project" value="UniProtKB-KW"/>
</dbReference>